<evidence type="ECO:0000313" key="12">
    <source>
        <dbReference type="Proteomes" id="UP000005239"/>
    </source>
</evidence>
<reference evidence="12" key="1">
    <citation type="journal article" date="2008" name="Nat. Genet.">
        <title>The Pristionchus pacificus genome provides a unique perspective on nematode lifestyle and parasitism.</title>
        <authorList>
            <person name="Dieterich C."/>
            <person name="Clifton S.W."/>
            <person name="Schuster L.N."/>
            <person name="Chinwalla A."/>
            <person name="Delehaunty K."/>
            <person name="Dinkelacker I."/>
            <person name="Fulton L."/>
            <person name="Fulton R."/>
            <person name="Godfrey J."/>
            <person name="Minx P."/>
            <person name="Mitreva M."/>
            <person name="Roeseler W."/>
            <person name="Tian H."/>
            <person name="Witte H."/>
            <person name="Yang S.P."/>
            <person name="Wilson R.K."/>
            <person name="Sommer R.J."/>
        </authorList>
    </citation>
    <scope>NUCLEOTIDE SEQUENCE [LARGE SCALE GENOMIC DNA]</scope>
    <source>
        <strain evidence="12">PS312</strain>
    </source>
</reference>
<comment type="subcellular location">
    <subcellularLocation>
        <location evidence="1">Membrane</location>
        <topology evidence="1">Single-pass membrane protein</topology>
    </subcellularLocation>
</comment>
<dbReference type="SUPFAM" id="SSF53756">
    <property type="entry name" value="UDP-Glycosyltransferase/glycogen phosphorylase"/>
    <property type="match status" value="1"/>
</dbReference>
<dbReference type="GO" id="GO:0016020">
    <property type="term" value="C:membrane"/>
    <property type="evidence" value="ECO:0007669"/>
    <property type="project" value="UniProtKB-SubCell"/>
</dbReference>
<dbReference type="GO" id="GO:0008194">
    <property type="term" value="F:UDP-glycosyltransferase activity"/>
    <property type="evidence" value="ECO:0000318"/>
    <property type="project" value="GO_Central"/>
</dbReference>
<evidence type="ECO:0000256" key="6">
    <source>
        <dbReference type="ARBA" id="ARBA00022692"/>
    </source>
</evidence>
<dbReference type="AlphaFoldDB" id="A0A2A6CXS9"/>
<dbReference type="OrthoDB" id="416356at2759"/>
<keyword evidence="4" id="KW-0328">Glycosyltransferase</keyword>
<dbReference type="Gene3D" id="3.40.50.2000">
    <property type="entry name" value="Glycogen Phosphorylase B"/>
    <property type="match status" value="1"/>
</dbReference>
<evidence type="ECO:0000313" key="11">
    <source>
        <dbReference type="EnsemblMetazoa" id="PPA03138.1"/>
    </source>
</evidence>
<proteinExistence type="inferred from homology"/>
<dbReference type="PANTHER" id="PTHR48043:SF23">
    <property type="entry name" value="UDP-GLUCURONOSYLTRANSFERASE"/>
    <property type="match status" value="1"/>
</dbReference>
<reference evidence="11" key="2">
    <citation type="submission" date="2022-06" db="UniProtKB">
        <authorList>
            <consortium name="EnsemblMetazoa"/>
        </authorList>
    </citation>
    <scope>IDENTIFICATION</scope>
    <source>
        <strain evidence="11">PS312</strain>
    </source>
</reference>
<keyword evidence="7" id="KW-0732">Signal</keyword>
<sequence length="865" mass="97739">MRLSILLVALLWISSAYSYKVLVYCPRFSQSISNFLGNIADTLVEAGHDVTTLIPIVNPKLRDGTLKSKKIFIQSTEEVNKITEVMNFDEVDFFDFDDWSLLQGVAMGNGLSTWVSAQCKGVLDEPGLVERMRDEKFDVMIVENIDVCGAALSHLFKPKSLITTSGSVPIAWMYHEFGLDMTLSYNPNSIVEHLDVHSFWSRLSNIYAEIIFHLTWMGTRSQINRLFHERFPDFPGVQEICSHAAFSFINSEPLIDYAVPTLNRVLYIGGIGAKTPKKLDEDLDRLFTLRNKIVLISFGSVVVANKLPLKVKQTIVEVVSRFPDVTFLWKYEKPDDEFAKSVLPSTPNLYMLKWTPQNDILADRRLSAFITHAGMASTQETAVRGKAGLFIPFMGDQPRNAGMMQRSGVGRVFNKFDLFHAEKFYEAVKDLLENDSYRQNAEHLSSIIQKKPFSARETLVRTVEFAAQFGPSPALRPQSFDMSWIEYHNVDIIVVLSLIVLIMPRTSRSATIHSSVSAPSLDLDFEPRFPKCPSLLSSRSNCLNFSGAYASSDDESLPSLPNLPFTLPVEDEIEEDEITSESEEYDGDYGSSDESEDDFIVDSIKNVSTPTVNKDENPRRRSFKCTNARDMKRNVDGDLFFTTNRTPWSCDLVIPFAEEPMVKRLSFPVNKKDLLYIGTMIGNDWAWKALDNKGFCDFVTFFRFRGKSYREGCLFRTTKKIMQERQQMCLTRFPSVDMEDEPALNVEVISKEKKCRKRLFEDDDAKFAAPTISLGPGEELDEEKFRDFMSRLEQHLQTPVSTREEGIALVEENMAAARAALAVYEAARGQQGSIDPNGANAGAKAEDSFSANEQAENEVEKNPEA</sequence>
<evidence type="ECO:0000256" key="5">
    <source>
        <dbReference type="ARBA" id="ARBA00022679"/>
    </source>
</evidence>
<comment type="catalytic activity">
    <reaction evidence="10">
        <text>glucuronate acceptor + UDP-alpha-D-glucuronate = acceptor beta-D-glucuronoside + UDP + H(+)</text>
        <dbReference type="Rhea" id="RHEA:21032"/>
        <dbReference type="ChEBI" id="CHEBI:15378"/>
        <dbReference type="ChEBI" id="CHEBI:58052"/>
        <dbReference type="ChEBI" id="CHEBI:58223"/>
        <dbReference type="ChEBI" id="CHEBI:132367"/>
        <dbReference type="ChEBI" id="CHEBI:132368"/>
        <dbReference type="EC" id="2.4.1.17"/>
    </reaction>
</comment>
<keyword evidence="8" id="KW-1133">Transmembrane helix</keyword>
<organism evidence="11 12">
    <name type="scientific">Pristionchus pacificus</name>
    <name type="common">Parasitic nematode worm</name>
    <dbReference type="NCBI Taxonomy" id="54126"/>
    <lineage>
        <taxon>Eukaryota</taxon>
        <taxon>Metazoa</taxon>
        <taxon>Ecdysozoa</taxon>
        <taxon>Nematoda</taxon>
        <taxon>Chromadorea</taxon>
        <taxon>Rhabditida</taxon>
        <taxon>Rhabditina</taxon>
        <taxon>Diplogasteromorpha</taxon>
        <taxon>Diplogasteroidea</taxon>
        <taxon>Neodiplogasteridae</taxon>
        <taxon>Pristionchus</taxon>
    </lineage>
</organism>
<dbReference type="EnsemblMetazoa" id="PPA03138.1">
    <property type="protein sequence ID" value="PPA03138.1"/>
    <property type="gene ID" value="WBGene00092692"/>
</dbReference>
<evidence type="ECO:0000256" key="9">
    <source>
        <dbReference type="ARBA" id="ARBA00023136"/>
    </source>
</evidence>
<evidence type="ECO:0000256" key="7">
    <source>
        <dbReference type="ARBA" id="ARBA00022729"/>
    </source>
</evidence>
<dbReference type="InterPro" id="IPR002213">
    <property type="entry name" value="UDP_glucos_trans"/>
</dbReference>
<keyword evidence="6" id="KW-0812">Transmembrane</keyword>
<accession>A0A8R1U3G9</accession>
<evidence type="ECO:0000256" key="4">
    <source>
        <dbReference type="ARBA" id="ARBA00022676"/>
    </source>
</evidence>
<evidence type="ECO:0000256" key="1">
    <source>
        <dbReference type="ARBA" id="ARBA00004167"/>
    </source>
</evidence>
<evidence type="ECO:0000256" key="2">
    <source>
        <dbReference type="ARBA" id="ARBA00009995"/>
    </source>
</evidence>
<dbReference type="FunFam" id="3.40.50.2000:FF:000038">
    <property type="entry name" value="UDP-GlucuronosylTransferase"/>
    <property type="match status" value="1"/>
</dbReference>
<evidence type="ECO:0000256" key="8">
    <source>
        <dbReference type="ARBA" id="ARBA00022989"/>
    </source>
</evidence>
<keyword evidence="9" id="KW-0472">Membrane</keyword>
<keyword evidence="12" id="KW-1185">Reference proteome</keyword>
<dbReference type="PANTHER" id="PTHR48043">
    <property type="entry name" value="EG:EG0003.4 PROTEIN-RELATED"/>
    <property type="match status" value="1"/>
</dbReference>
<dbReference type="CDD" id="cd03784">
    <property type="entry name" value="GT1_Gtf-like"/>
    <property type="match status" value="1"/>
</dbReference>
<evidence type="ECO:0000256" key="10">
    <source>
        <dbReference type="ARBA" id="ARBA00047475"/>
    </source>
</evidence>
<dbReference type="EC" id="2.4.1.17" evidence="3"/>
<protein>
    <recommendedName>
        <fullName evidence="3">glucuronosyltransferase</fullName>
        <ecNumber evidence="3">2.4.1.17</ecNumber>
    </recommendedName>
</protein>
<dbReference type="Proteomes" id="UP000005239">
    <property type="component" value="Unassembled WGS sequence"/>
</dbReference>
<gene>
    <name evidence="11" type="primary">WBGene00092692</name>
</gene>
<dbReference type="Pfam" id="PF00201">
    <property type="entry name" value="UDPGT"/>
    <property type="match status" value="1"/>
</dbReference>
<keyword evidence="5" id="KW-0808">Transferase</keyword>
<comment type="similarity">
    <text evidence="2">Belongs to the UDP-glycosyltransferase family.</text>
</comment>
<name>A0A2A6CXS9_PRIPA</name>
<dbReference type="InterPro" id="IPR050271">
    <property type="entry name" value="UDP-glycosyltransferase"/>
</dbReference>
<accession>A0A2A6CXS9</accession>
<evidence type="ECO:0000256" key="3">
    <source>
        <dbReference type="ARBA" id="ARBA00012544"/>
    </source>
</evidence>
<dbReference type="GO" id="GO:0015020">
    <property type="term" value="F:glucuronosyltransferase activity"/>
    <property type="evidence" value="ECO:0007669"/>
    <property type="project" value="UniProtKB-EC"/>
</dbReference>